<feature type="compositionally biased region" description="Basic residues" evidence="6">
    <location>
        <begin position="152"/>
        <end position="164"/>
    </location>
</feature>
<keyword evidence="4 7" id="KW-1133">Transmembrane helix</keyword>
<evidence type="ECO:0000256" key="1">
    <source>
        <dbReference type="ARBA" id="ARBA00004651"/>
    </source>
</evidence>
<dbReference type="EMBL" id="JBHTGP010000016">
    <property type="protein sequence ID" value="MFD0689233.1"/>
    <property type="molecule type" value="Genomic_DNA"/>
</dbReference>
<evidence type="ECO:0000256" key="4">
    <source>
        <dbReference type="ARBA" id="ARBA00022989"/>
    </source>
</evidence>
<feature type="region of interest" description="Disordered" evidence="6">
    <location>
        <begin position="136"/>
        <end position="164"/>
    </location>
</feature>
<keyword evidence="3 7" id="KW-0812">Transmembrane</keyword>
<comment type="subcellular location">
    <subcellularLocation>
        <location evidence="1">Cell membrane</location>
        <topology evidence="1">Multi-pass membrane protein</topology>
    </subcellularLocation>
</comment>
<sequence>MALRPRIPFARQVLVMQVGVVMTVACLGFALVAWRLDGELRGQYGQRALTLARSVAADPAIADAVEAGDPRRTVQERAERVRRRSRALFVVVTDDRGIRYSHPTAALLGRRVSTDPSDPLAGREVVRVERGTLGLSARQGSAVRPRRDDRRRGQRRIRRRGDRP</sequence>
<evidence type="ECO:0000256" key="2">
    <source>
        <dbReference type="ARBA" id="ARBA00022475"/>
    </source>
</evidence>
<keyword evidence="2" id="KW-1003">Cell membrane</keyword>
<evidence type="ECO:0000256" key="7">
    <source>
        <dbReference type="SAM" id="Phobius"/>
    </source>
</evidence>
<name>A0ABW2XUU5_9ACTN</name>
<evidence type="ECO:0000256" key="6">
    <source>
        <dbReference type="SAM" id="MobiDB-lite"/>
    </source>
</evidence>
<dbReference type="Proteomes" id="UP001597063">
    <property type="component" value="Unassembled WGS sequence"/>
</dbReference>
<dbReference type="Gene3D" id="3.30.450.20">
    <property type="entry name" value="PAS domain"/>
    <property type="match status" value="1"/>
</dbReference>
<gene>
    <name evidence="9" type="ORF">ACFQZM_32415</name>
</gene>
<evidence type="ECO:0000259" key="8">
    <source>
        <dbReference type="Pfam" id="PF17203"/>
    </source>
</evidence>
<dbReference type="InterPro" id="IPR029151">
    <property type="entry name" value="Sensor-like_sf"/>
</dbReference>
<protein>
    <recommendedName>
        <fullName evidence="8">Single cache domain-containing protein</fullName>
    </recommendedName>
</protein>
<proteinExistence type="predicted"/>
<keyword evidence="10" id="KW-1185">Reference proteome</keyword>
<organism evidence="9 10">
    <name type="scientific">Actinomadura fibrosa</name>
    <dbReference type="NCBI Taxonomy" id="111802"/>
    <lineage>
        <taxon>Bacteria</taxon>
        <taxon>Bacillati</taxon>
        <taxon>Actinomycetota</taxon>
        <taxon>Actinomycetes</taxon>
        <taxon>Streptosporangiales</taxon>
        <taxon>Thermomonosporaceae</taxon>
        <taxon>Actinomadura</taxon>
    </lineage>
</organism>
<feature type="domain" description="Single cache" evidence="8">
    <location>
        <begin position="39"/>
        <end position="141"/>
    </location>
</feature>
<evidence type="ECO:0000256" key="5">
    <source>
        <dbReference type="ARBA" id="ARBA00023136"/>
    </source>
</evidence>
<comment type="caution">
    <text evidence="9">The sequence shown here is derived from an EMBL/GenBank/DDBJ whole genome shotgun (WGS) entry which is preliminary data.</text>
</comment>
<dbReference type="InterPro" id="IPR033463">
    <property type="entry name" value="sCache_3"/>
</dbReference>
<feature type="transmembrane region" description="Helical" evidence="7">
    <location>
        <begin position="12"/>
        <end position="34"/>
    </location>
</feature>
<dbReference type="SUPFAM" id="SSF103190">
    <property type="entry name" value="Sensory domain-like"/>
    <property type="match status" value="1"/>
</dbReference>
<dbReference type="Pfam" id="PF17203">
    <property type="entry name" value="sCache_3_2"/>
    <property type="match status" value="1"/>
</dbReference>
<accession>A0ABW2XUU5</accession>
<evidence type="ECO:0000313" key="9">
    <source>
        <dbReference type="EMBL" id="MFD0689233.1"/>
    </source>
</evidence>
<evidence type="ECO:0000256" key="3">
    <source>
        <dbReference type="ARBA" id="ARBA00022692"/>
    </source>
</evidence>
<evidence type="ECO:0000313" key="10">
    <source>
        <dbReference type="Proteomes" id="UP001597063"/>
    </source>
</evidence>
<dbReference type="PROSITE" id="PS51257">
    <property type="entry name" value="PROKAR_LIPOPROTEIN"/>
    <property type="match status" value="1"/>
</dbReference>
<reference evidence="10" key="1">
    <citation type="journal article" date="2019" name="Int. J. Syst. Evol. Microbiol.">
        <title>The Global Catalogue of Microorganisms (GCM) 10K type strain sequencing project: providing services to taxonomists for standard genome sequencing and annotation.</title>
        <authorList>
            <consortium name="The Broad Institute Genomics Platform"/>
            <consortium name="The Broad Institute Genome Sequencing Center for Infectious Disease"/>
            <person name="Wu L."/>
            <person name="Ma J."/>
        </authorList>
    </citation>
    <scope>NUCLEOTIDE SEQUENCE [LARGE SCALE GENOMIC DNA]</scope>
    <source>
        <strain evidence="10">JCM 9371</strain>
    </source>
</reference>
<dbReference type="RefSeq" id="WP_207399751.1">
    <property type="nucleotide sequence ID" value="NZ_CAACUY010000035.1"/>
</dbReference>
<keyword evidence="5 7" id="KW-0472">Membrane</keyword>